<keyword evidence="7" id="KW-0690">Ribosome biogenesis</keyword>
<dbReference type="HAMAP" id="MF_00009">
    <property type="entry name" value="Endoribonucl_YbeY"/>
    <property type="match status" value="1"/>
</dbReference>
<dbReference type="GO" id="GO:0008270">
    <property type="term" value="F:zinc ion binding"/>
    <property type="evidence" value="ECO:0007669"/>
    <property type="project" value="UniProtKB-UniRule"/>
</dbReference>
<dbReference type="AlphaFoldDB" id="A0A934S5K4"/>
<keyword evidence="7" id="KW-0963">Cytoplasm</keyword>
<keyword evidence="5 7" id="KW-0378">Hydrolase</keyword>
<evidence type="ECO:0000256" key="2">
    <source>
        <dbReference type="ARBA" id="ARBA00022722"/>
    </source>
</evidence>
<dbReference type="GO" id="GO:0004521">
    <property type="term" value="F:RNA endonuclease activity"/>
    <property type="evidence" value="ECO:0007669"/>
    <property type="project" value="UniProtKB-UniRule"/>
</dbReference>
<dbReference type="PANTHER" id="PTHR46986:SF1">
    <property type="entry name" value="ENDORIBONUCLEASE YBEY, CHLOROPLASTIC"/>
    <property type="match status" value="1"/>
</dbReference>
<comment type="cofactor">
    <cofactor evidence="7">
        <name>Zn(2+)</name>
        <dbReference type="ChEBI" id="CHEBI:29105"/>
    </cofactor>
    <text evidence="7">Binds 1 zinc ion.</text>
</comment>
<dbReference type="PANTHER" id="PTHR46986">
    <property type="entry name" value="ENDORIBONUCLEASE YBEY, CHLOROPLASTIC"/>
    <property type="match status" value="1"/>
</dbReference>
<proteinExistence type="inferred from homology"/>
<dbReference type="GO" id="GO:0005737">
    <property type="term" value="C:cytoplasm"/>
    <property type="evidence" value="ECO:0007669"/>
    <property type="project" value="UniProtKB-SubCell"/>
</dbReference>
<keyword evidence="3 7" id="KW-0479">Metal-binding</keyword>
<feature type="binding site" evidence="7">
    <location>
        <position position="114"/>
    </location>
    <ligand>
        <name>Zn(2+)</name>
        <dbReference type="ChEBI" id="CHEBI:29105"/>
        <note>catalytic</note>
    </ligand>
</feature>
<dbReference type="GO" id="GO:0006364">
    <property type="term" value="P:rRNA processing"/>
    <property type="evidence" value="ECO:0007669"/>
    <property type="project" value="UniProtKB-UniRule"/>
</dbReference>
<keyword evidence="4 7" id="KW-0255">Endonuclease</keyword>
<dbReference type="Pfam" id="PF02130">
    <property type="entry name" value="YbeY"/>
    <property type="match status" value="1"/>
</dbReference>
<comment type="function">
    <text evidence="7">Single strand-specific metallo-endoribonuclease involved in late-stage 70S ribosome quality control and in maturation of the 3' terminus of the 16S rRNA.</text>
</comment>
<evidence type="ECO:0000256" key="6">
    <source>
        <dbReference type="ARBA" id="ARBA00022833"/>
    </source>
</evidence>
<evidence type="ECO:0000256" key="4">
    <source>
        <dbReference type="ARBA" id="ARBA00022759"/>
    </source>
</evidence>
<dbReference type="InterPro" id="IPR023091">
    <property type="entry name" value="MetalPrtase_cat_dom_sf_prd"/>
</dbReference>
<keyword evidence="9" id="KW-1185">Reference proteome</keyword>
<name>A0A934S5K4_9BACT</name>
<protein>
    <recommendedName>
        <fullName evidence="7">Endoribonuclease YbeY</fullName>
        <ecNumber evidence="7">3.1.-.-</ecNumber>
    </recommendedName>
</protein>
<dbReference type="EMBL" id="JAENIJ010000004">
    <property type="protein sequence ID" value="MBK1881579.1"/>
    <property type="molecule type" value="Genomic_DNA"/>
</dbReference>
<dbReference type="EC" id="3.1.-.-" evidence="7"/>
<evidence type="ECO:0000256" key="1">
    <source>
        <dbReference type="ARBA" id="ARBA00010875"/>
    </source>
</evidence>
<gene>
    <name evidence="7 8" type="primary">ybeY</name>
    <name evidence="8" type="ORF">JIN85_04085</name>
</gene>
<evidence type="ECO:0000256" key="3">
    <source>
        <dbReference type="ARBA" id="ARBA00022723"/>
    </source>
</evidence>
<keyword evidence="2 7" id="KW-0540">Nuclease</keyword>
<evidence type="ECO:0000256" key="5">
    <source>
        <dbReference type="ARBA" id="ARBA00022801"/>
    </source>
</evidence>
<dbReference type="NCBIfam" id="TIGR00043">
    <property type="entry name" value="rRNA maturation RNase YbeY"/>
    <property type="match status" value="1"/>
</dbReference>
<comment type="similarity">
    <text evidence="1 7">Belongs to the endoribonuclease YbeY family.</text>
</comment>
<evidence type="ECO:0000256" key="7">
    <source>
        <dbReference type="HAMAP-Rule" id="MF_00009"/>
    </source>
</evidence>
<evidence type="ECO:0000313" key="8">
    <source>
        <dbReference type="EMBL" id="MBK1881579.1"/>
    </source>
</evidence>
<evidence type="ECO:0000313" key="9">
    <source>
        <dbReference type="Proteomes" id="UP000603141"/>
    </source>
</evidence>
<dbReference type="Proteomes" id="UP000603141">
    <property type="component" value="Unassembled WGS sequence"/>
</dbReference>
<feature type="binding site" evidence="7">
    <location>
        <position position="118"/>
    </location>
    <ligand>
        <name>Zn(2+)</name>
        <dbReference type="ChEBI" id="CHEBI:29105"/>
        <note>catalytic</note>
    </ligand>
</feature>
<feature type="binding site" evidence="7">
    <location>
        <position position="124"/>
    </location>
    <ligand>
        <name>Zn(2+)</name>
        <dbReference type="ChEBI" id="CHEBI:29105"/>
        <note>catalytic</note>
    </ligand>
</feature>
<comment type="caution">
    <text evidence="8">The sequence shown here is derived from an EMBL/GenBank/DDBJ whole genome shotgun (WGS) entry which is preliminary data.</text>
</comment>
<dbReference type="Gene3D" id="3.40.390.30">
    <property type="entry name" value="Metalloproteases ('zincins'), catalytic domain"/>
    <property type="match status" value="1"/>
</dbReference>
<keyword evidence="7" id="KW-0698">rRNA processing</keyword>
<dbReference type="GO" id="GO:0004222">
    <property type="term" value="F:metalloendopeptidase activity"/>
    <property type="evidence" value="ECO:0007669"/>
    <property type="project" value="InterPro"/>
</dbReference>
<accession>A0A934S5K4</accession>
<reference evidence="8" key="1">
    <citation type="submission" date="2021-01" db="EMBL/GenBank/DDBJ databases">
        <title>Modified the classification status of verrucomicrobia.</title>
        <authorList>
            <person name="Feng X."/>
        </authorList>
    </citation>
    <scope>NUCLEOTIDE SEQUENCE</scope>
    <source>
        <strain evidence="8">KCTC 22041</strain>
    </source>
</reference>
<dbReference type="SUPFAM" id="SSF55486">
    <property type="entry name" value="Metalloproteases ('zincins'), catalytic domain"/>
    <property type="match status" value="1"/>
</dbReference>
<organism evidence="8 9">
    <name type="scientific">Luteolibacter pohnpeiensis</name>
    <dbReference type="NCBI Taxonomy" id="454153"/>
    <lineage>
        <taxon>Bacteria</taxon>
        <taxon>Pseudomonadati</taxon>
        <taxon>Verrucomicrobiota</taxon>
        <taxon>Verrucomicrobiia</taxon>
        <taxon>Verrucomicrobiales</taxon>
        <taxon>Verrucomicrobiaceae</taxon>
        <taxon>Luteolibacter</taxon>
    </lineage>
</organism>
<comment type="subcellular location">
    <subcellularLocation>
        <location evidence="7">Cytoplasm</location>
    </subcellularLocation>
</comment>
<keyword evidence="6 7" id="KW-0862">Zinc</keyword>
<dbReference type="RefSeq" id="WP_200267908.1">
    <property type="nucleotide sequence ID" value="NZ_JAENIJ010000004.1"/>
</dbReference>
<dbReference type="InterPro" id="IPR002036">
    <property type="entry name" value="YbeY"/>
</dbReference>
<sequence>MSLEVIIGNHQQAVVIPEYWLTALEEIGPVAAASALAHAVTEDCPLRHLATVEIAIVDDVTSDQVHREFMEIEGATDVITFHHGEIVIGAEVAQRQAAEYAEPLARELLRYLVHGLLHLADHEDAEPEERERMEAAQEKIVLEIWDSGLEQRLASF</sequence>